<keyword evidence="1" id="KW-1133">Transmembrane helix</keyword>
<organism evidence="2 3">
    <name type="scientific">Laccaria amethystina LaAM-08-1</name>
    <dbReference type="NCBI Taxonomy" id="1095629"/>
    <lineage>
        <taxon>Eukaryota</taxon>
        <taxon>Fungi</taxon>
        <taxon>Dikarya</taxon>
        <taxon>Basidiomycota</taxon>
        <taxon>Agaricomycotina</taxon>
        <taxon>Agaricomycetes</taxon>
        <taxon>Agaricomycetidae</taxon>
        <taxon>Agaricales</taxon>
        <taxon>Agaricineae</taxon>
        <taxon>Hydnangiaceae</taxon>
        <taxon>Laccaria</taxon>
    </lineage>
</organism>
<reference evidence="2 3" key="1">
    <citation type="submission" date="2014-04" db="EMBL/GenBank/DDBJ databases">
        <authorList>
            <consortium name="DOE Joint Genome Institute"/>
            <person name="Kuo A."/>
            <person name="Kohler A."/>
            <person name="Nagy L.G."/>
            <person name="Floudas D."/>
            <person name="Copeland A."/>
            <person name="Barry K.W."/>
            <person name="Cichocki N."/>
            <person name="Veneault-Fourrey C."/>
            <person name="LaButti K."/>
            <person name="Lindquist E.A."/>
            <person name="Lipzen A."/>
            <person name="Lundell T."/>
            <person name="Morin E."/>
            <person name="Murat C."/>
            <person name="Sun H."/>
            <person name="Tunlid A."/>
            <person name="Henrissat B."/>
            <person name="Grigoriev I.V."/>
            <person name="Hibbett D.S."/>
            <person name="Martin F."/>
            <person name="Nordberg H.P."/>
            <person name="Cantor M.N."/>
            <person name="Hua S.X."/>
        </authorList>
    </citation>
    <scope>NUCLEOTIDE SEQUENCE [LARGE SCALE GENOMIC DNA]</scope>
    <source>
        <strain evidence="2 3">LaAM-08-1</strain>
    </source>
</reference>
<protein>
    <submittedName>
        <fullName evidence="2">Uncharacterized protein</fullName>
    </submittedName>
</protein>
<reference evidence="3" key="2">
    <citation type="submission" date="2015-01" db="EMBL/GenBank/DDBJ databases">
        <title>Evolutionary Origins and Diversification of the Mycorrhizal Mutualists.</title>
        <authorList>
            <consortium name="DOE Joint Genome Institute"/>
            <consortium name="Mycorrhizal Genomics Consortium"/>
            <person name="Kohler A."/>
            <person name="Kuo A."/>
            <person name="Nagy L.G."/>
            <person name="Floudas D."/>
            <person name="Copeland A."/>
            <person name="Barry K.W."/>
            <person name="Cichocki N."/>
            <person name="Veneault-Fourrey C."/>
            <person name="LaButti K."/>
            <person name="Lindquist E.A."/>
            <person name="Lipzen A."/>
            <person name="Lundell T."/>
            <person name="Morin E."/>
            <person name="Murat C."/>
            <person name="Riley R."/>
            <person name="Ohm R."/>
            <person name="Sun H."/>
            <person name="Tunlid A."/>
            <person name="Henrissat B."/>
            <person name="Grigoriev I.V."/>
            <person name="Hibbett D.S."/>
            <person name="Martin F."/>
        </authorList>
    </citation>
    <scope>NUCLEOTIDE SEQUENCE [LARGE SCALE GENOMIC DNA]</scope>
    <source>
        <strain evidence="3">LaAM-08-1</strain>
    </source>
</reference>
<gene>
    <name evidence="2" type="ORF">K443DRAFT_171547</name>
</gene>
<sequence>MDQPVYRSYHIQAGHEPNFTPSNAIRLGRTKGTTSIHAGPLGSRTCSVSALVVGGIILWIVIHTQQTSTHRTEHRPLRSVARCPSCSPVSLGHQPCHLSPHHRPC</sequence>
<keyword evidence="1" id="KW-0812">Transmembrane</keyword>
<dbReference type="AlphaFoldDB" id="A0A0C9XPG6"/>
<evidence type="ECO:0000313" key="3">
    <source>
        <dbReference type="Proteomes" id="UP000054477"/>
    </source>
</evidence>
<feature type="transmembrane region" description="Helical" evidence="1">
    <location>
        <begin position="41"/>
        <end position="62"/>
    </location>
</feature>
<dbReference type="Proteomes" id="UP000054477">
    <property type="component" value="Unassembled WGS sequence"/>
</dbReference>
<evidence type="ECO:0000256" key="1">
    <source>
        <dbReference type="SAM" id="Phobius"/>
    </source>
</evidence>
<name>A0A0C9XPG6_9AGAR</name>
<keyword evidence="3" id="KW-1185">Reference proteome</keyword>
<accession>A0A0C9XPG6</accession>
<keyword evidence="1" id="KW-0472">Membrane</keyword>
<dbReference type="HOGENOM" id="CLU_2237011_0_0_1"/>
<proteinExistence type="predicted"/>
<dbReference type="EMBL" id="KN838646">
    <property type="protein sequence ID" value="KIJ99471.1"/>
    <property type="molecule type" value="Genomic_DNA"/>
</dbReference>
<evidence type="ECO:0000313" key="2">
    <source>
        <dbReference type="EMBL" id="KIJ99471.1"/>
    </source>
</evidence>